<comment type="caution">
    <text evidence="1">The sequence shown here is derived from an EMBL/GenBank/DDBJ whole genome shotgun (WGS) entry which is preliminary data.</text>
</comment>
<gene>
    <name evidence="1" type="ORF">GSM42_01005</name>
</gene>
<keyword evidence="2" id="KW-1185">Reference proteome</keyword>
<dbReference type="EMBL" id="WUUL01000001">
    <property type="protein sequence ID" value="MXQ52351.1"/>
    <property type="molecule type" value="Genomic_DNA"/>
</dbReference>
<dbReference type="Proteomes" id="UP000430692">
    <property type="component" value="Unassembled WGS sequence"/>
</dbReference>
<reference evidence="1 2" key="1">
    <citation type="submission" date="2019-12" db="EMBL/GenBank/DDBJ databases">
        <title>Whole-genome analyses of novel actinobacteria.</title>
        <authorList>
            <person name="Sahin N."/>
            <person name="Saygin H."/>
        </authorList>
    </citation>
    <scope>NUCLEOTIDE SEQUENCE [LARGE SCALE GENOMIC DNA]</scope>
    <source>
        <strain evidence="1 2">KC615</strain>
    </source>
</reference>
<name>A0A6I4VPQ6_9BACL</name>
<evidence type="ECO:0000313" key="1">
    <source>
        <dbReference type="EMBL" id="MXQ52351.1"/>
    </source>
</evidence>
<organism evidence="1 2">
    <name type="scientific">Shimazuella alba</name>
    <dbReference type="NCBI Taxonomy" id="2690964"/>
    <lineage>
        <taxon>Bacteria</taxon>
        <taxon>Bacillati</taxon>
        <taxon>Bacillota</taxon>
        <taxon>Bacilli</taxon>
        <taxon>Bacillales</taxon>
        <taxon>Thermoactinomycetaceae</taxon>
        <taxon>Shimazuella</taxon>
    </lineage>
</organism>
<accession>A0A6I4VPQ6</accession>
<sequence length="206" mass="23474">MWFSKKRVVTYNLVRAKELSVFSRKLRSSQSKEIVEVIKNDQITTISIPRRGVITKKVIQVYRTGQCYALAHAISKQTGLPMVWIFCASDGQMPPEWAAEWDGRTVAQWRRYYESEFEPQKGWAFGFCHAVVRMPDDKLLDIGWSPTSQEWKNSYDNPDEIALLEATVQDTYALVASGTVAQPNMELAHEFAPLALKRAGYGHLVS</sequence>
<dbReference type="AlphaFoldDB" id="A0A6I4VPQ6"/>
<evidence type="ECO:0000313" key="2">
    <source>
        <dbReference type="Proteomes" id="UP000430692"/>
    </source>
</evidence>
<protein>
    <submittedName>
        <fullName evidence="1">Uncharacterized protein</fullName>
    </submittedName>
</protein>
<proteinExistence type="predicted"/>
<dbReference type="RefSeq" id="WP_160799384.1">
    <property type="nucleotide sequence ID" value="NZ_WUUL01000001.1"/>
</dbReference>